<dbReference type="Pfam" id="PF00528">
    <property type="entry name" value="BPD_transp_1"/>
    <property type="match status" value="2"/>
</dbReference>
<dbReference type="GO" id="GO:0005886">
    <property type="term" value="C:plasma membrane"/>
    <property type="evidence" value="ECO:0007669"/>
    <property type="project" value="UniProtKB-SubCell"/>
</dbReference>
<evidence type="ECO:0000256" key="3">
    <source>
        <dbReference type="ARBA" id="ARBA00022475"/>
    </source>
</evidence>
<organism evidence="11 12">
    <name type="scientific">Thermomonospora umbrina</name>
    <dbReference type="NCBI Taxonomy" id="111806"/>
    <lineage>
        <taxon>Bacteria</taxon>
        <taxon>Bacillati</taxon>
        <taxon>Actinomycetota</taxon>
        <taxon>Actinomycetes</taxon>
        <taxon>Streptosporangiales</taxon>
        <taxon>Thermomonosporaceae</taxon>
        <taxon>Thermomonospora</taxon>
    </lineage>
</organism>
<dbReference type="SUPFAM" id="SSF161098">
    <property type="entry name" value="MetI-like"/>
    <property type="match status" value="2"/>
</dbReference>
<dbReference type="GO" id="GO:0055085">
    <property type="term" value="P:transmembrane transport"/>
    <property type="evidence" value="ECO:0007669"/>
    <property type="project" value="InterPro"/>
</dbReference>
<feature type="transmembrane region" description="Helical" evidence="8">
    <location>
        <begin position="35"/>
        <end position="60"/>
    </location>
</feature>
<feature type="transmembrane region" description="Helical" evidence="8">
    <location>
        <begin position="278"/>
        <end position="300"/>
    </location>
</feature>
<keyword evidence="7 8" id="KW-0472">Membrane</keyword>
<feature type="compositionally biased region" description="Basic and acidic residues" evidence="9">
    <location>
        <begin position="1"/>
        <end position="12"/>
    </location>
</feature>
<keyword evidence="6 8" id="KW-1133">Transmembrane helix</keyword>
<accession>A0A3D9SIB2</accession>
<comment type="subcellular location">
    <subcellularLocation>
        <location evidence="1">Cell inner membrane</location>
        <topology evidence="1">Multi-pass membrane protein</topology>
    </subcellularLocation>
    <subcellularLocation>
        <location evidence="8">Cell membrane</location>
        <topology evidence="8">Multi-pass membrane protein</topology>
    </subcellularLocation>
</comment>
<evidence type="ECO:0000259" key="10">
    <source>
        <dbReference type="PROSITE" id="PS50928"/>
    </source>
</evidence>
<dbReference type="RefSeq" id="WP_245974038.1">
    <property type="nucleotide sequence ID" value="NZ_QTTT01000001.1"/>
</dbReference>
<dbReference type="AlphaFoldDB" id="A0A3D9SIB2"/>
<dbReference type="Proteomes" id="UP000256661">
    <property type="component" value="Unassembled WGS sequence"/>
</dbReference>
<evidence type="ECO:0000256" key="8">
    <source>
        <dbReference type="RuleBase" id="RU363032"/>
    </source>
</evidence>
<feature type="transmembrane region" description="Helical" evidence="8">
    <location>
        <begin position="92"/>
        <end position="112"/>
    </location>
</feature>
<dbReference type="InterPro" id="IPR000515">
    <property type="entry name" value="MetI-like"/>
</dbReference>
<feature type="transmembrane region" description="Helical" evidence="8">
    <location>
        <begin position="226"/>
        <end position="246"/>
    </location>
</feature>
<feature type="transmembrane region" description="Helical" evidence="8">
    <location>
        <begin position="425"/>
        <end position="448"/>
    </location>
</feature>
<evidence type="ECO:0000313" key="11">
    <source>
        <dbReference type="EMBL" id="REE95668.1"/>
    </source>
</evidence>
<evidence type="ECO:0000256" key="5">
    <source>
        <dbReference type="ARBA" id="ARBA00022692"/>
    </source>
</evidence>
<dbReference type="Gene3D" id="1.10.3720.10">
    <property type="entry name" value="MetI-like"/>
    <property type="match status" value="2"/>
</dbReference>
<sequence>MSMDTLKSEETGRATPPDPSSAPGRRRPRRPSPTGVLAAVMTVPAICVVGLLALVVYLGFRAHGSPDGALTLDNYTSLFGDSQVWEVVRNTVIYVAVTLVVALFFGTALALLVERTDFGWERTINTAMVLRILIPGFFTAMGWIFLFHPRIGAVNQWLMDWFGLEKGPINIVSLAGMGFVEGLSLSALVFMMVSGGLRSLDGSLEEAARASGAGPWTVLRRVTLPLVYPSLIGASLFAATIAISSLDIPLIMGLSNRVHVFSSYLYVATNPSTGVTEYGVPAAFSGVMILLAVGFSVWYIRSLRSARKYQVVTGKGYRPAKIRLGRWKWAAYLFVIGYFLWSTVLPMLMVVWISLLPFVQAPSAKALETVSFDNYANLDWDYVLRGLETTVKLMVLAPTFAVLVSLMFSFLVVRSRLRWRYGFDFVAFLPQAVPSTIFAFGALIAALYWTDGWYSLYGTLALLIAVMGLVQVAFGTRMFNAALMQIHIELEEAAAMSGASSWATVRRITLPLLRPVATYTWLWLALLSLRDLTVPTLLGSQDTLTLSVASWTLFNSGQVGASSAVTLLMIGFMTPVVVLFLLLTGGRSAEGAARGG</sequence>
<reference evidence="11 12" key="1">
    <citation type="submission" date="2018-08" db="EMBL/GenBank/DDBJ databases">
        <title>Sequencing the genomes of 1000 actinobacteria strains.</title>
        <authorList>
            <person name="Klenk H.-P."/>
        </authorList>
    </citation>
    <scope>NUCLEOTIDE SEQUENCE [LARGE SCALE GENOMIC DNA]</scope>
    <source>
        <strain evidence="11 12">DSM 43927</strain>
    </source>
</reference>
<dbReference type="PANTHER" id="PTHR43357:SF4">
    <property type="entry name" value="INNER MEMBRANE ABC TRANSPORTER PERMEASE PROTEIN YDCV"/>
    <property type="match status" value="1"/>
</dbReference>
<keyword evidence="5 8" id="KW-0812">Transmembrane</keyword>
<evidence type="ECO:0000256" key="2">
    <source>
        <dbReference type="ARBA" id="ARBA00022448"/>
    </source>
</evidence>
<dbReference type="CDD" id="cd06261">
    <property type="entry name" value="TM_PBP2"/>
    <property type="match status" value="2"/>
</dbReference>
<feature type="transmembrane region" description="Helical" evidence="8">
    <location>
        <begin position="454"/>
        <end position="474"/>
    </location>
</feature>
<comment type="caution">
    <text evidence="11">The sequence shown here is derived from an EMBL/GenBank/DDBJ whole genome shotgun (WGS) entry which is preliminary data.</text>
</comment>
<protein>
    <submittedName>
        <fullName evidence="11">Iron(III) transport system permease protein</fullName>
    </submittedName>
</protein>
<feature type="transmembrane region" description="Helical" evidence="8">
    <location>
        <begin position="329"/>
        <end position="355"/>
    </location>
</feature>
<feature type="transmembrane region" description="Helical" evidence="8">
    <location>
        <begin position="132"/>
        <end position="151"/>
    </location>
</feature>
<keyword evidence="3" id="KW-1003">Cell membrane</keyword>
<feature type="domain" description="ABC transmembrane type-1" evidence="10">
    <location>
        <begin position="88"/>
        <end position="299"/>
    </location>
</feature>
<evidence type="ECO:0000256" key="9">
    <source>
        <dbReference type="SAM" id="MobiDB-lite"/>
    </source>
</evidence>
<dbReference type="PROSITE" id="PS50928">
    <property type="entry name" value="ABC_TM1"/>
    <property type="match status" value="2"/>
</dbReference>
<comment type="similarity">
    <text evidence="8">Belongs to the binding-protein-dependent transport system permease family.</text>
</comment>
<evidence type="ECO:0000256" key="1">
    <source>
        <dbReference type="ARBA" id="ARBA00004429"/>
    </source>
</evidence>
<feature type="transmembrane region" description="Helical" evidence="8">
    <location>
        <begin position="516"/>
        <end position="539"/>
    </location>
</feature>
<feature type="transmembrane region" description="Helical" evidence="8">
    <location>
        <begin position="171"/>
        <end position="193"/>
    </location>
</feature>
<dbReference type="PANTHER" id="PTHR43357">
    <property type="entry name" value="INNER MEMBRANE ABC TRANSPORTER PERMEASE PROTEIN YDCV"/>
    <property type="match status" value="1"/>
</dbReference>
<keyword evidence="2 8" id="KW-0813">Transport</keyword>
<evidence type="ECO:0000256" key="4">
    <source>
        <dbReference type="ARBA" id="ARBA00022519"/>
    </source>
</evidence>
<feature type="transmembrane region" description="Helical" evidence="8">
    <location>
        <begin position="559"/>
        <end position="584"/>
    </location>
</feature>
<dbReference type="EMBL" id="QTTT01000001">
    <property type="protein sequence ID" value="REE95668.1"/>
    <property type="molecule type" value="Genomic_DNA"/>
</dbReference>
<evidence type="ECO:0000313" key="12">
    <source>
        <dbReference type="Proteomes" id="UP000256661"/>
    </source>
</evidence>
<proteinExistence type="inferred from homology"/>
<name>A0A3D9SIB2_9ACTN</name>
<gene>
    <name evidence="11" type="ORF">DFJ69_1077</name>
</gene>
<evidence type="ECO:0000256" key="6">
    <source>
        <dbReference type="ARBA" id="ARBA00022989"/>
    </source>
</evidence>
<evidence type="ECO:0000256" key="7">
    <source>
        <dbReference type="ARBA" id="ARBA00023136"/>
    </source>
</evidence>
<feature type="transmembrane region" description="Helical" evidence="8">
    <location>
        <begin position="393"/>
        <end position="413"/>
    </location>
</feature>
<keyword evidence="4" id="KW-0997">Cell inner membrane</keyword>
<feature type="domain" description="ABC transmembrane type-1" evidence="10">
    <location>
        <begin position="387"/>
        <end position="583"/>
    </location>
</feature>
<dbReference type="InterPro" id="IPR035906">
    <property type="entry name" value="MetI-like_sf"/>
</dbReference>
<feature type="region of interest" description="Disordered" evidence="9">
    <location>
        <begin position="1"/>
        <end position="33"/>
    </location>
</feature>
<keyword evidence="12" id="KW-1185">Reference proteome</keyword>